<protein>
    <submittedName>
        <fullName evidence="2">Uncharacterized protein</fullName>
    </submittedName>
</protein>
<comment type="caution">
    <text evidence="2">The sequence shown here is derived from an EMBL/GenBank/DDBJ whole genome shotgun (WGS) entry which is preliminary data.</text>
</comment>
<sequence>MDKLLKIGLVCMLAAVVLMPLAVLLGTGHRALFMAFAMLLELIGLVFVIISIIKQRKSKAPGHD</sequence>
<gene>
    <name evidence="2" type="ORF">VRU48_12595</name>
</gene>
<proteinExistence type="predicted"/>
<keyword evidence="3" id="KW-1185">Reference proteome</keyword>
<feature type="transmembrane region" description="Helical" evidence="1">
    <location>
        <begin position="7"/>
        <end position="25"/>
    </location>
</feature>
<reference evidence="2 3" key="1">
    <citation type="submission" date="2024-01" db="EMBL/GenBank/DDBJ databases">
        <title>Pedobacter sp. nov., isolated from fresh soil.</title>
        <authorList>
            <person name="Le N.T.T."/>
        </authorList>
    </citation>
    <scope>NUCLEOTIDE SEQUENCE [LARGE SCALE GENOMIC DNA]</scope>
    <source>
        <strain evidence="2 3">KR3-3</strain>
    </source>
</reference>
<keyword evidence="1" id="KW-1133">Transmembrane helix</keyword>
<name>A0ABU7I998_9SPHI</name>
<evidence type="ECO:0000256" key="1">
    <source>
        <dbReference type="SAM" id="Phobius"/>
    </source>
</evidence>
<dbReference type="Proteomes" id="UP001336835">
    <property type="component" value="Unassembled WGS sequence"/>
</dbReference>
<dbReference type="RefSeq" id="WP_330108269.1">
    <property type="nucleotide sequence ID" value="NZ_JAZDQT010000002.1"/>
</dbReference>
<evidence type="ECO:0000313" key="3">
    <source>
        <dbReference type="Proteomes" id="UP001336835"/>
    </source>
</evidence>
<feature type="transmembrane region" description="Helical" evidence="1">
    <location>
        <begin position="31"/>
        <end position="53"/>
    </location>
</feature>
<keyword evidence="1" id="KW-0812">Transmembrane</keyword>
<evidence type="ECO:0000313" key="2">
    <source>
        <dbReference type="EMBL" id="MEE1945951.1"/>
    </source>
</evidence>
<organism evidence="2 3">
    <name type="scientific">Pedobacter albus</name>
    <dbReference type="NCBI Taxonomy" id="3113905"/>
    <lineage>
        <taxon>Bacteria</taxon>
        <taxon>Pseudomonadati</taxon>
        <taxon>Bacteroidota</taxon>
        <taxon>Sphingobacteriia</taxon>
        <taxon>Sphingobacteriales</taxon>
        <taxon>Sphingobacteriaceae</taxon>
        <taxon>Pedobacter</taxon>
    </lineage>
</organism>
<accession>A0ABU7I998</accession>
<keyword evidence="1" id="KW-0472">Membrane</keyword>
<dbReference type="EMBL" id="JAZDQT010000002">
    <property type="protein sequence ID" value="MEE1945951.1"/>
    <property type="molecule type" value="Genomic_DNA"/>
</dbReference>